<evidence type="ECO:0000313" key="3">
    <source>
        <dbReference type="EMBL" id="WNL49833.1"/>
    </source>
</evidence>
<reference evidence="3" key="1">
    <citation type="submission" date="2023-07" db="EMBL/GenBank/DDBJ databases">
        <authorList>
            <person name="Xia Y."/>
        </authorList>
    </citation>
    <scope>NUCLEOTIDE SEQUENCE</scope>
    <source>
        <strain evidence="3">F</strain>
    </source>
</reference>
<organism evidence="3">
    <name type="scientific">Marseillevirus sp</name>
    <dbReference type="NCBI Taxonomy" id="2809551"/>
    <lineage>
        <taxon>Viruses</taxon>
        <taxon>Varidnaviria</taxon>
        <taxon>Bamfordvirae</taxon>
        <taxon>Nucleocytoviricota</taxon>
        <taxon>Megaviricetes</taxon>
        <taxon>Pimascovirales</taxon>
        <taxon>Pimascovirales incertae sedis</taxon>
        <taxon>Marseilleviridae</taxon>
        <taxon>Marseillevirus</taxon>
    </lineage>
</organism>
<gene>
    <name evidence="3" type="ORF">MarFTMF_317</name>
</gene>
<proteinExistence type="predicted"/>
<keyword evidence="2" id="KW-1133">Transmembrane helix</keyword>
<dbReference type="EMBL" id="OR343188">
    <property type="protein sequence ID" value="WNL49833.1"/>
    <property type="molecule type" value="Genomic_DNA"/>
</dbReference>
<keyword evidence="2" id="KW-0472">Membrane</keyword>
<dbReference type="PANTHER" id="PTHR39414">
    <property type="entry name" value="SERINE/ARGININE REPETITIVE MATRIX PROTEIN 5-RELATED"/>
    <property type="match status" value="1"/>
</dbReference>
<feature type="region of interest" description="Disordered" evidence="1">
    <location>
        <begin position="154"/>
        <end position="427"/>
    </location>
</feature>
<evidence type="ECO:0000256" key="1">
    <source>
        <dbReference type="SAM" id="MobiDB-lite"/>
    </source>
</evidence>
<protein>
    <submittedName>
        <fullName evidence="3">Transmembrane domain containing protein</fullName>
    </submittedName>
</protein>
<evidence type="ECO:0000256" key="2">
    <source>
        <dbReference type="SAM" id="Phobius"/>
    </source>
</evidence>
<keyword evidence="2 3" id="KW-0812">Transmembrane</keyword>
<name>A0AA96EPD7_9VIRU</name>
<sequence>MRRKGLVNISEQTNFLFCEQKKNNTMQKLLTTLLLLSLAGQVISDSCLLSTNSTCSGSLQRNPATSSSVSSQLASLYTQTFGSTYNWNNNFSFSGDQLSASFSYIVMDPVYDSSKRAEILGINNQVISGICNSGNSTVAVEVLFSAYCFPSPSPSPSGTPSPSSTGSPSRTPSPSSSGSPSFQPSKSATPSASVSASFSPSLSPSVSRSPSTTPSPSMVSSSPTASQSQSPSPSLSSSPSPVSPTPTLSPSRTPSPSRSPSPTKSSSPTPSKSGSPSRTPSPSQATKSPSRTPSFTPSGSPSPFSPSPTKSPSPSSSTTPSPTASPSLSPSSSPSSSSTPSPTASPSLSPSSSPSSSSTPSPTSSPSLSPSASMSPSSTPSPTSSPSLSPSPSPSSSSTPSASPSSSPSQTPSPSSSPSTSFSPSQTPLIPGTCLQDFSGEYRVSGSFQEGANETLLFSKIQESFRKIVPSGVSLFVYGRNFRKTKNSVSFAFAVYFNNSAVREVISSRVFVVSFNALSDVFQSNNSESAILSTVFSNNYCSTSSGGGLTPGQTAGIVIGVVVGVIVGVVALLGLIALGMLIVRLMNKAPAPEQLASQNKAFSENAATDNAMFNSPTKSVENELYTL</sequence>
<feature type="transmembrane region" description="Helical" evidence="2">
    <location>
        <begin position="557"/>
        <end position="583"/>
    </location>
</feature>
<accession>A0AA96EPD7</accession>
<feature type="compositionally biased region" description="Low complexity" evidence="1">
    <location>
        <begin position="312"/>
        <end position="425"/>
    </location>
</feature>
<feature type="compositionally biased region" description="Low complexity" evidence="1">
    <location>
        <begin position="160"/>
        <end position="302"/>
    </location>
</feature>
<dbReference type="PANTHER" id="PTHR39414:SF2">
    <property type="entry name" value="FLOCCULATION PROTEIN FLO11-LIKE"/>
    <property type="match status" value="1"/>
</dbReference>